<keyword evidence="1" id="KW-0472">Membrane</keyword>
<feature type="transmembrane region" description="Helical" evidence="1">
    <location>
        <begin position="230"/>
        <end position="251"/>
    </location>
</feature>
<evidence type="ECO:0000313" key="3">
    <source>
        <dbReference type="Proteomes" id="UP001155241"/>
    </source>
</evidence>
<proteinExistence type="predicted"/>
<keyword evidence="1" id="KW-1133">Transmembrane helix</keyword>
<comment type="caution">
    <text evidence="2">The sequence shown here is derived from an EMBL/GenBank/DDBJ whole genome shotgun (WGS) entry which is preliminary data.</text>
</comment>
<evidence type="ECO:0000313" key="2">
    <source>
        <dbReference type="EMBL" id="MCO6043700.1"/>
    </source>
</evidence>
<dbReference type="AlphaFoldDB" id="A0A9X2F7F4"/>
<sequence length="276" mass="30637">MDDCPRFTTEQVLRGIQAYVDKQFGHEFPLDPDASVSVYYETVQKEMGCSLEFLTEIGHYFGLRWDHRRWQVWLRLPREKRGEKISSAQGRQLWQEWLTETSQPLTIRKLAEFIARHAHGAPMNPTTVFGVPCAPAGAFRGLCQLPEVRGRRIAPSTKLRDVLRGGRLRAFWSRSTWASGIELPLLSPTKAETWLGRSYGAALFAGLALATMTGGMILGDWNLSALCPAFIAAIALPSVLFCFTAAALDCVRDPLPDGVRTFGDLARLIANAQTGA</sequence>
<keyword evidence="3" id="KW-1185">Reference proteome</keyword>
<gene>
    <name evidence="2" type="ORF">NG895_07255</name>
</gene>
<dbReference type="EMBL" id="JAMXLR010000026">
    <property type="protein sequence ID" value="MCO6043700.1"/>
    <property type="molecule type" value="Genomic_DNA"/>
</dbReference>
<feature type="transmembrane region" description="Helical" evidence="1">
    <location>
        <begin position="199"/>
        <end position="218"/>
    </location>
</feature>
<organism evidence="2 3">
    <name type="scientific">Aeoliella straminimaris</name>
    <dbReference type="NCBI Taxonomy" id="2954799"/>
    <lineage>
        <taxon>Bacteria</taxon>
        <taxon>Pseudomonadati</taxon>
        <taxon>Planctomycetota</taxon>
        <taxon>Planctomycetia</taxon>
        <taxon>Pirellulales</taxon>
        <taxon>Lacipirellulaceae</taxon>
        <taxon>Aeoliella</taxon>
    </lineage>
</organism>
<name>A0A9X2F7F4_9BACT</name>
<accession>A0A9X2F7F4</accession>
<protein>
    <submittedName>
        <fullName evidence="2">Uncharacterized protein</fullName>
    </submittedName>
</protein>
<dbReference type="RefSeq" id="WP_252851806.1">
    <property type="nucleotide sequence ID" value="NZ_JAMXLR010000026.1"/>
</dbReference>
<dbReference type="Proteomes" id="UP001155241">
    <property type="component" value="Unassembled WGS sequence"/>
</dbReference>
<reference evidence="2" key="1">
    <citation type="submission" date="2022-06" db="EMBL/GenBank/DDBJ databases">
        <title>Aeoliella straminimaris, a novel planctomycete from sediments.</title>
        <authorList>
            <person name="Vitorino I.R."/>
            <person name="Lage O.M."/>
        </authorList>
    </citation>
    <scope>NUCLEOTIDE SEQUENCE</scope>
    <source>
        <strain evidence="2">ICT_H6.2</strain>
    </source>
</reference>
<keyword evidence="1" id="KW-0812">Transmembrane</keyword>
<evidence type="ECO:0000256" key="1">
    <source>
        <dbReference type="SAM" id="Phobius"/>
    </source>
</evidence>